<comment type="similarity">
    <text evidence="1 3">Belongs to the PemK/MazF family.</text>
</comment>
<dbReference type="InterPro" id="IPR011067">
    <property type="entry name" value="Plasmid_toxin/cell-grow_inhib"/>
</dbReference>
<dbReference type="SUPFAM" id="SSF50118">
    <property type="entry name" value="Cell growth inhibitor/plasmid maintenance toxic component"/>
    <property type="match status" value="1"/>
</dbReference>
<comment type="function">
    <text evidence="3">Toxic component of a type II toxin-antitoxin (TA) system.</text>
</comment>
<dbReference type="Proteomes" id="UP000013085">
    <property type="component" value="Unassembled WGS sequence"/>
</dbReference>
<organism evidence="4 5">
    <name type="scientific">[Clostridium] clostridioforme 90A8</name>
    <dbReference type="NCBI Taxonomy" id="999408"/>
    <lineage>
        <taxon>Bacteria</taxon>
        <taxon>Bacillati</taxon>
        <taxon>Bacillota</taxon>
        <taxon>Clostridia</taxon>
        <taxon>Lachnospirales</taxon>
        <taxon>Lachnospiraceae</taxon>
        <taxon>Enterocloster</taxon>
    </lineage>
</organism>
<dbReference type="GeneID" id="86056812"/>
<name>A0A0E2HGK1_9FIRM</name>
<dbReference type="PANTHER" id="PTHR33988:SF2">
    <property type="entry name" value="ENDORIBONUCLEASE MAZF"/>
    <property type="match status" value="1"/>
</dbReference>
<evidence type="ECO:0000256" key="3">
    <source>
        <dbReference type="PIRNR" id="PIRNR033490"/>
    </source>
</evidence>
<keyword evidence="2" id="KW-1277">Toxin-antitoxin system</keyword>
<evidence type="ECO:0000256" key="2">
    <source>
        <dbReference type="ARBA" id="ARBA00022649"/>
    </source>
</evidence>
<proteinExistence type="inferred from homology"/>
<keyword evidence="3" id="KW-0540">Nuclease</keyword>
<dbReference type="PATRIC" id="fig|999408.3.peg.529"/>
<dbReference type="AlphaFoldDB" id="A0A0E2HGK1"/>
<comment type="caution">
    <text evidence="4">The sequence shown here is derived from an EMBL/GenBank/DDBJ whole genome shotgun (WGS) entry which is preliminary data.</text>
</comment>
<protein>
    <recommendedName>
        <fullName evidence="3">mRNA interferase</fullName>
        <ecNumber evidence="3">3.1.-.-</ecNumber>
    </recommendedName>
</protein>
<keyword evidence="3" id="KW-0378">Hydrolase</keyword>
<accession>A0A0E2HGK1</accession>
<gene>
    <name evidence="4" type="ORF">HMPREF1090_00491</name>
</gene>
<dbReference type="HOGENOM" id="CLU_121823_1_0_9"/>
<sequence>MMKENWVYCRGDIYCAKLDPVVGSEQGGIRPVIVIQNDTGNKHAPTLIVATVTTRIHKKANMPTHFVIYDNPAFKEASVVQLEQIRTIDKSRIDNYLGKVTPREMVAIEKALSVSLAMEQLKKRSPKHKAKRAKE</sequence>
<dbReference type="Pfam" id="PF02452">
    <property type="entry name" value="PemK_toxin"/>
    <property type="match status" value="1"/>
</dbReference>
<dbReference type="GO" id="GO:0006402">
    <property type="term" value="P:mRNA catabolic process"/>
    <property type="evidence" value="ECO:0007669"/>
    <property type="project" value="TreeGrafter"/>
</dbReference>
<evidence type="ECO:0000313" key="4">
    <source>
        <dbReference type="EMBL" id="ENZ19583.1"/>
    </source>
</evidence>
<evidence type="ECO:0000313" key="5">
    <source>
        <dbReference type="Proteomes" id="UP000013085"/>
    </source>
</evidence>
<dbReference type="Gene3D" id="2.30.30.110">
    <property type="match status" value="1"/>
</dbReference>
<dbReference type="RefSeq" id="WP_002578938.1">
    <property type="nucleotide sequence ID" value="NZ_KB850987.1"/>
</dbReference>
<dbReference type="GO" id="GO:0016075">
    <property type="term" value="P:rRNA catabolic process"/>
    <property type="evidence" value="ECO:0007669"/>
    <property type="project" value="TreeGrafter"/>
</dbReference>
<dbReference type="GO" id="GO:0016787">
    <property type="term" value="F:hydrolase activity"/>
    <property type="evidence" value="ECO:0007669"/>
    <property type="project" value="UniProtKB-KW"/>
</dbReference>
<reference evidence="4 5" key="1">
    <citation type="submission" date="2013-01" db="EMBL/GenBank/DDBJ databases">
        <title>The Genome Sequence of Clostridium clostridioforme 90A8.</title>
        <authorList>
            <consortium name="The Broad Institute Genome Sequencing Platform"/>
            <person name="Earl A."/>
            <person name="Ward D."/>
            <person name="Feldgarden M."/>
            <person name="Gevers D."/>
            <person name="Courvalin P."/>
            <person name="Lambert T."/>
            <person name="Walker B."/>
            <person name="Young S.K."/>
            <person name="Zeng Q."/>
            <person name="Gargeya S."/>
            <person name="Fitzgerald M."/>
            <person name="Haas B."/>
            <person name="Abouelleil A."/>
            <person name="Alvarado L."/>
            <person name="Arachchi H.M."/>
            <person name="Berlin A.M."/>
            <person name="Chapman S.B."/>
            <person name="Dewar J."/>
            <person name="Goldberg J."/>
            <person name="Griggs A."/>
            <person name="Gujja S."/>
            <person name="Hansen M."/>
            <person name="Howarth C."/>
            <person name="Imamovic A."/>
            <person name="Larimer J."/>
            <person name="McCowan C."/>
            <person name="Murphy C."/>
            <person name="Neiman D."/>
            <person name="Pearson M."/>
            <person name="Priest M."/>
            <person name="Roberts A."/>
            <person name="Saif S."/>
            <person name="Shea T."/>
            <person name="Sisk P."/>
            <person name="Sykes S."/>
            <person name="Wortman J."/>
            <person name="Nusbaum C."/>
            <person name="Birren B."/>
        </authorList>
    </citation>
    <scope>NUCLEOTIDE SEQUENCE [LARGE SCALE GENOMIC DNA]</scope>
    <source>
        <strain evidence="4 5">90A8</strain>
    </source>
</reference>
<dbReference type="PIRSF" id="PIRSF033490">
    <property type="entry name" value="MazF"/>
    <property type="match status" value="1"/>
</dbReference>
<dbReference type="GO" id="GO:0004521">
    <property type="term" value="F:RNA endonuclease activity"/>
    <property type="evidence" value="ECO:0007669"/>
    <property type="project" value="TreeGrafter"/>
</dbReference>
<dbReference type="EMBL" id="AGYR01000004">
    <property type="protein sequence ID" value="ENZ19583.1"/>
    <property type="molecule type" value="Genomic_DNA"/>
</dbReference>
<dbReference type="EC" id="3.1.-.-" evidence="3"/>
<dbReference type="PANTHER" id="PTHR33988">
    <property type="entry name" value="ENDORIBONUCLEASE MAZF-RELATED"/>
    <property type="match status" value="1"/>
</dbReference>
<dbReference type="InterPro" id="IPR003477">
    <property type="entry name" value="PemK-like"/>
</dbReference>
<evidence type="ECO:0000256" key="1">
    <source>
        <dbReference type="ARBA" id="ARBA00007521"/>
    </source>
</evidence>
<dbReference type="GO" id="GO:0003677">
    <property type="term" value="F:DNA binding"/>
    <property type="evidence" value="ECO:0007669"/>
    <property type="project" value="InterPro"/>
</dbReference>
<keyword evidence="3" id="KW-0255">Endonuclease</keyword>